<dbReference type="Pfam" id="PF05653">
    <property type="entry name" value="Mg_trans_NIPA"/>
    <property type="match status" value="2"/>
</dbReference>
<feature type="compositionally biased region" description="Polar residues" evidence="5">
    <location>
        <begin position="410"/>
        <end position="422"/>
    </location>
</feature>
<feature type="transmembrane region" description="Helical" evidence="6">
    <location>
        <begin position="121"/>
        <end position="141"/>
    </location>
</feature>
<feature type="region of interest" description="Disordered" evidence="5">
    <location>
        <begin position="194"/>
        <end position="227"/>
    </location>
</feature>
<comment type="subcellular location">
    <subcellularLocation>
        <location evidence="1">Membrane</location>
        <topology evidence="1">Multi-pass membrane protein</topology>
    </subcellularLocation>
</comment>
<dbReference type="AlphaFoldDB" id="A0A369K0L4"/>
<dbReference type="EMBL" id="LUEZ02000041">
    <property type="protein sequence ID" value="RDB25413.1"/>
    <property type="molecule type" value="Genomic_DNA"/>
</dbReference>
<feature type="transmembrane region" description="Helical" evidence="6">
    <location>
        <begin position="385"/>
        <end position="403"/>
    </location>
</feature>
<dbReference type="InterPro" id="IPR008521">
    <property type="entry name" value="Mg_trans_NIPA"/>
</dbReference>
<evidence type="ECO:0000256" key="1">
    <source>
        <dbReference type="ARBA" id="ARBA00004141"/>
    </source>
</evidence>
<evidence type="ECO:0000256" key="2">
    <source>
        <dbReference type="ARBA" id="ARBA00022692"/>
    </source>
</evidence>
<evidence type="ECO:0008006" key="9">
    <source>
        <dbReference type="Google" id="ProtNLM"/>
    </source>
</evidence>
<feature type="transmembrane region" description="Helical" evidence="6">
    <location>
        <begin position="353"/>
        <end position="373"/>
    </location>
</feature>
<proteinExistence type="predicted"/>
<organism evidence="7 8">
    <name type="scientific">Hypsizygus marmoreus</name>
    <name type="common">White beech mushroom</name>
    <name type="synonym">Agaricus marmoreus</name>
    <dbReference type="NCBI Taxonomy" id="39966"/>
    <lineage>
        <taxon>Eukaryota</taxon>
        <taxon>Fungi</taxon>
        <taxon>Dikarya</taxon>
        <taxon>Basidiomycota</taxon>
        <taxon>Agaricomycotina</taxon>
        <taxon>Agaricomycetes</taxon>
        <taxon>Agaricomycetidae</taxon>
        <taxon>Agaricales</taxon>
        <taxon>Tricholomatineae</taxon>
        <taxon>Lyophyllaceae</taxon>
        <taxon>Hypsizygus</taxon>
    </lineage>
</organism>
<evidence type="ECO:0000256" key="5">
    <source>
        <dbReference type="SAM" id="MobiDB-lite"/>
    </source>
</evidence>
<protein>
    <recommendedName>
        <fullName evidence="9">Magnesium transporter NIPA8</fullName>
    </recommendedName>
</protein>
<name>A0A369K0L4_HYPMA</name>
<feature type="compositionally biased region" description="Pro residues" evidence="5">
    <location>
        <begin position="197"/>
        <end position="208"/>
    </location>
</feature>
<dbReference type="GO" id="GO:0015095">
    <property type="term" value="F:magnesium ion transmembrane transporter activity"/>
    <property type="evidence" value="ECO:0007669"/>
    <property type="project" value="InterPro"/>
</dbReference>
<dbReference type="InParanoid" id="A0A369K0L4"/>
<dbReference type="Gene3D" id="1.10.3730.20">
    <property type="match status" value="1"/>
</dbReference>
<reference evidence="7" key="1">
    <citation type="submission" date="2018-04" db="EMBL/GenBank/DDBJ databases">
        <title>Whole genome sequencing of Hypsizygus marmoreus.</title>
        <authorList>
            <person name="Choi I.-G."/>
            <person name="Min B."/>
            <person name="Kim J.-G."/>
            <person name="Kim S."/>
            <person name="Oh Y.-L."/>
            <person name="Kong W.-S."/>
            <person name="Park H."/>
            <person name="Jeong J."/>
            <person name="Song E.-S."/>
        </authorList>
    </citation>
    <scope>NUCLEOTIDE SEQUENCE [LARGE SCALE GENOMIC DNA]</scope>
    <source>
        <strain evidence="7">51987-8</strain>
    </source>
</reference>
<feature type="transmembrane region" description="Helical" evidence="6">
    <location>
        <begin position="161"/>
        <end position="183"/>
    </location>
</feature>
<dbReference type="InterPro" id="IPR037185">
    <property type="entry name" value="EmrE-like"/>
</dbReference>
<gene>
    <name evidence="7" type="ORF">Hypma_007848</name>
</gene>
<sequence length="592" mass="62880">MATDPPAPPPTPNPINPIVAFIIGLAIILLASILNAAGLNITKLDHVHTSAIPKSARKKDWMRPLWLLGMLLYILSQLIGSTLALEYMRAEYVAPLGSTSLVFNFLFARFLVGTPVTSTDIYGTIVVILGVIGIVAFGSINSGLTSKTDVAHLTYLWRRPGWLSFFFFMTGALLSLFVLTGLLDAVLVARGDLGGGPPTPPPETPRGDPPGGGGRIRATSDPGVGSRKSGWWRRIVSVVRAIFAAFRALKRAWNSLMVWITGWLEIWAAPQDDKLIAWTLGIGWACCGGGLAGGCLVFAKATVKLLSGSLSNQNPGNQFGHAAPIFTILLLAATAVLQIICLNRGLKVYDSTLVVPVFYGVYTATGFLDSLIFNDEVDAYKSWTLFLIFASMIVLISGVVLLTHKKPEPTGTTPLPLSQNKGKNTRRKGDVEQGEAGREGGEGEHAVLWAVGNDSDDDSDAGEDEDIDHHQHPIQAQHRPRGGVGNVVHGKGKGKEKGKGKSVNWKAKDGGDEGVGLIGDDDDEDEDDATVDSGPAGGKDPTGKYQHLPLAGSGNPSSSGSTLNLKGAAPFKDDSPDEFGDWEGVGPDPSIR</sequence>
<dbReference type="SUPFAM" id="SSF103481">
    <property type="entry name" value="Multidrug resistance efflux transporter EmrE"/>
    <property type="match status" value="1"/>
</dbReference>
<keyword evidence="8" id="KW-1185">Reference proteome</keyword>
<feature type="transmembrane region" description="Helical" evidence="6">
    <location>
        <begin position="319"/>
        <end position="341"/>
    </location>
</feature>
<feature type="compositionally biased region" description="Polar residues" evidence="5">
    <location>
        <begin position="554"/>
        <end position="564"/>
    </location>
</feature>
<evidence type="ECO:0000256" key="3">
    <source>
        <dbReference type="ARBA" id="ARBA00022989"/>
    </source>
</evidence>
<evidence type="ECO:0000256" key="4">
    <source>
        <dbReference type="ARBA" id="ARBA00023136"/>
    </source>
</evidence>
<feature type="transmembrane region" description="Helical" evidence="6">
    <location>
        <begin position="61"/>
        <end position="80"/>
    </location>
</feature>
<feature type="compositionally biased region" description="Basic and acidic residues" evidence="5">
    <location>
        <begin position="427"/>
        <end position="443"/>
    </location>
</feature>
<feature type="region of interest" description="Disordered" evidence="5">
    <location>
        <begin position="471"/>
        <end position="592"/>
    </location>
</feature>
<evidence type="ECO:0000256" key="6">
    <source>
        <dbReference type="SAM" id="Phobius"/>
    </source>
</evidence>
<accession>A0A369K0L4</accession>
<keyword evidence="4 6" id="KW-0472">Membrane</keyword>
<dbReference type="Proteomes" id="UP000076154">
    <property type="component" value="Unassembled WGS sequence"/>
</dbReference>
<dbReference type="GO" id="GO:0016020">
    <property type="term" value="C:membrane"/>
    <property type="evidence" value="ECO:0007669"/>
    <property type="project" value="UniProtKB-SubCell"/>
</dbReference>
<feature type="transmembrane region" description="Helical" evidence="6">
    <location>
        <begin position="275"/>
        <end position="299"/>
    </location>
</feature>
<keyword evidence="3 6" id="KW-1133">Transmembrane helix</keyword>
<dbReference type="PANTHER" id="PTHR12570">
    <property type="match status" value="1"/>
</dbReference>
<evidence type="ECO:0000313" key="7">
    <source>
        <dbReference type="EMBL" id="RDB25413.1"/>
    </source>
</evidence>
<feature type="region of interest" description="Disordered" evidence="5">
    <location>
        <begin position="407"/>
        <end position="443"/>
    </location>
</feature>
<feature type="transmembrane region" description="Helical" evidence="6">
    <location>
        <begin position="18"/>
        <end position="41"/>
    </location>
</feature>
<keyword evidence="2 6" id="KW-0812">Transmembrane</keyword>
<dbReference type="PANTHER" id="PTHR12570:SF82">
    <property type="entry name" value="NIPA-LIKE PROTEIN 3"/>
    <property type="match status" value="1"/>
</dbReference>
<feature type="compositionally biased region" description="Acidic residues" evidence="5">
    <location>
        <begin position="519"/>
        <end position="530"/>
    </location>
</feature>
<dbReference type="OrthoDB" id="165382at2759"/>
<evidence type="ECO:0000313" key="8">
    <source>
        <dbReference type="Proteomes" id="UP000076154"/>
    </source>
</evidence>
<comment type="caution">
    <text evidence="7">The sequence shown here is derived from an EMBL/GenBank/DDBJ whole genome shotgun (WGS) entry which is preliminary data.</text>
</comment>